<reference evidence="9 10" key="1">
    <citation type="submission" date="2020-07" db="EMBL/GenBank/DDBJ databases">
        <title>Sequencing the genomes of 1000 actinobacteria strains.</title>
        <authorList>
            <person name="Klenk H.-P."/>
        </authorList>
    </citation>
    <scope>NUCLEOTIDE SEQUENCE [LARGE SCALE GENOMIC DNA]</scope>
    <source>
        <strain evidence="9 10">DSM 44442</strain>
    </source>
</reference>
<protein>
    <submittedName>
        <fullName evidence="9">Polyhydroxybutyrate depolymerase</fullName>
    </submittedName>
</protein>
<keyword evidence="4" id="KW-0732">Signal</keyword>
<keyword evidence="2" id="KW-0964">Secreted</keyword>
<keyword evidence="5" id="KW-0378">Hydrolase</keyword>
<feature type="region of interest" description="Disordered" evidence="8">
    <location>
        <begin position="1"/>
        <end position="57"/>
    </location>
</feature>
<dbReference type="RefSeq" id="WP_312889408.1">
    <property type="nucleotide sequence ID" value="NZ_JACCFS010000001.1"/>
</dbReference>
<evidence type="ECO:0000256" key="5">
    <source>
        <dbReference type="ARBA" id="ARBA00022801"/>
    </source>
</evidence>
<dbReference type="GO" id="GO:0005576">
    <property type="term" value="C:extracellular region"/>
    <property type="evidence" value="ECO:0007669"/>
    <property type="project" value="UniProtKB-SubCell"/>
</dbReference>
<name>A0A7Z0ERP1_9ACTN</name>
<dbReference type="PANTHER" id="PTHR38050:SF2">
    <property type="entry name" value="FERULOYL ESTERASE C-RELATED"/>
    <property type="match status" value="1"/>
</dbReference>
<keyword evidence="10" id="KW-1185">Reference proteome</keyword>
<evidence type="ECO:0000313" key="10">
    <source>
        <dbReference type="Proteomes" id="UP000572051"/>
    </source>
</evidence>
<dbReference type="InterPro" id="IPR029058">
    <property type="entry name" value="AB_hydrolase_fold"/>
</dbReference>
<evidence type="ECO:0000313" key="9">
    <source>
        <dbReference type="EMBL" id="NYJ37072.1"/>
    </source>
</evidence>
<dbReference type="Proteomes" id="UP000572051">
    <property type="component" value="Unassembled WGS sequence"/>
</dbReference>
<comment type="caution">
    <text evidence="9">The sequence shown here is derived from an EMBL/GenBank/DDBJ whole genome shotgun (WGS) entry which is preliminary data.</text>
</comment>
<gene>
    <name evidence="9" type="ORF">HNR10_004953</name>
</gene>
<evidence type="ECO:0000256" key="8">
    <source>
        <dbReference type="SAM" id="MobiDB-lite"/>
    </source>
</evidence>
<sequence>MSATAASATAASATAEPAPPAIGTAAPEAATRESARDSAGCGTAPPQEPGESLQHSIASGGLDRSYRLHLPDDYSEDHAWPVVMAFHGRGNTGAGTEEFSGLSELPAVVVYPEGVVGSGDRERQAWQGAPYSAPGVDDVAFTRDLLDTLEADLCVDQRRVYATGKSNGGGFTGILACAASDRITAIAPVAGAFYPNDLGCDPERPVPVIEFHGTDDATIPYDGNVGRGLPAIQDWSADWARRNGCRPAPRTTRTEPDITTHHWRGCDRGAQVRHVAIDGGGHTWPGADSYSGGGHTTQTIEAHEELWRFISRHRLPLR</sequence>
<organism evidence="9 10">
    <name type="scientific">Nocardiopsis aegyptia</name>
    <dbReference type="NCBI Taxonomy" id="220378"/>
    <lineage>
        <taxon>Bacteria</taxon>
        <taxon>Bacillati</taxon>
        <taxon>Actinomycetota</taxon>
        <taxon>Actinomycetes</taxon>
        <taxon>Streptosporangiales</taxon>
        <taxon>Nocardiopsidaceae</taxon>
        <taxon>Nocardiopsis</taxon>
    </lineage>
</organism>
<evidence type="ECO:0000256" key="2">
    <source>
        <dbReference type="ARBA" id="ARBA00022525"/>
    </source>
</evidence>
<dbReference type="SUPFAM" id="SSF53474">
    <property type="entry name" value="alpha/beta-Hydrolases"/>
    <property type="match status" value="1"/>
</dbReference>
<proteinExistence type="predicted"/>
<dbReference type="AlphaFoldDB" id="A0A7Z0ERP1"/>
<dbReference type="Gene3D" id="3.40.50.1820">
    <property type="entry name" value="alpha/beta hydrolase"/>
    <property type="match status" value="1"/>
</dbReference>
<dbReference type="EMBL" id="JACCFS010000001">
    <property type="protein sequence ID" value="NYJ37072.1"/>
    <property type="molecule type" value="Genomic_DNA"/>
</dbReference>
<evidence type="ECO:0000256" key="3">
    <source>
        <dbReference type="ARBA" id="ARBA00022651"/>
    </source>
</evidence>
<evidence type="ECO:0000256" key="6">
    <source>
        <dbReference type="ARBA" id="ARBA00023277"/>
    </source>
</evidence>
<keyword evidence="3" id="KW-0858">Xylan degradation</keyword>
<comment type="subcellular location">
    <subcellularLocation>
        <location evidence="1">Secreted</location>
    </subcellularLocation>
</comment>
<dbReference type="GO" id="GO:0030600">
    <property type="term" value="F:feruloyl esterase activity"/>
    <property type="evidence" value="ECO:0007669"/>
    <property type="project" value="InterPro"/>
</dbReference>
<dbReference type="InterPro" id="IPR000801">
    <property type="entry name" value="Esterase-like"/>
</dbReference>
<keyword evidence="6" id="KW-0119">Carbohydrate metabolism</keyword>
<accession>A0A7Z0ERP1</accession>
<dbReference type="PANTHER" id="PTHR38050">
    <property type="match status" value="1"/>
</dbReference>
<keyword evidence="7" id="KW-0624">Polysaccharide degradation</keyword>
<evidence type="ECO:0000256" key="7">
    <source>
        <dbReference type="ARBA" id="ARBA00023326"/>
    </source>
</evidence>
<evidence type="ECO:0000256" key="1">
    <source>
        <dbReference type="ARBA" id="ARBA00004613"/>
    </source>
</evidence>
<dbReference type="Pfam" id="PF00756">
    <property type="entry name" value="Esterase"/>
    <property type="match status" value="1"/>
</dbReference>
<feature type="compositionally biased region" description="Low complexity" evidence="8">
    <location>
        <begin position="1"/>
        <end position="16"/>
    </location>
</feature>
<evidence type="ECO:0000256" key="4">
    <source>
        <dbReference type="ARBA" id="ARBA00022729"/>
    </source>
</evidence>
<dbReference type="GO" id="GO:0045493">
    <property type="term" value="P:xylan catabolic process"/>
    <property type="evidence" value="ECO:0007669"/>
    <property type="project" value="UniProtKB-KW"/>
</dbReference>
<dbReference type="InterPro" id="IPR043595">
    <property type="entry name" value="FaeB/C/D"/>
</dbReference>